<evidence type="ECO:0000313" key="1">
    <source>
        <dbReference type="EMBL" id="CAG9952916.1"/>
    </source>
</evidence>
<reference evidence="1" key="2">
    <citation type="submission" date="2021-10" db="EMBL/GenBank/DDBJ databases">
        <authorList>
            <person name="Piombo E."/>
        </authorList>
    </citation>
    <scope>NUCLEOTIDE SEQUENCE</scope>
</reference>
<protein>
    <submittedName>
        <fullName evidence="1">Uncharacterized protein</fullName>
    </submittedName>
</protein>
<dbReference type="Proteomes" id="UP000836387">
    <property type="component" value="Unassembled WGS sequence"/>
</dbReference>
<sequence>MDNKEIPTENTGSVDAKTSNVPVQVTGTAILDTPKQSTTTKSKRKASVKDYLRIFTYAEKTDVYLIIVGTLASMAAGAVSGRLVETFNDYATPGKTQDRVSFDGLLNRYAGCGRYDYSNSECATIGISEKLGTLVQFLATILAAIIVAFTYSWSLTLVTGSLLVFVAIVGVVLVPFMTKKHQKTFEAEQMASSIANEAFGSIRMIMAYSAQARVGERFSKWANEAKKHGQGVAPIVALQFGLIFFGVYATFGLAFWFGTKSFREGR</sequence>
<gene>
    <name evidence="1" type="ORF">CRV2_00020961</name>
</gene>
<name>A0ACA9UHQ7_BIOOC</name>
<proteinExistence type="predicted"/>
<accession>A0ACA9UHQ7</accession>
<keyword evidence="2" id="KW-1185">Reference proteome</keyword>
<reference evidence="1" key="1">
    <citation type="submission" date="2020-04" db="EMBL/GenBank/DDBJ databases">
        <authorList>
            <person name="Broberg M."/>
        </authorList>
    </citation>
    <scope>NUCLEOTIDE SEQUENCE</scope>
</reference>
<evidence type="ECO:0000313" key="2">
    <source>
        <dbReference type="Proteomes" id="UP000836387"/>
    </source>
</evidence>
<dbReference type="EMBL" id="CADEHS020000515">
    <property type="protein sequence ID" value="CAG9952916.1"/>
    <property type="molecule type" value="Genomic_DNA"/>
</dbReference>
<comment type="caution">
    <text evidence="1">The sequence shown here is derived from an EMBL/GenBank/DDBJ whole genome shotgun (WGS) entry which is preliminary data.</text>
</comment>
<organism evidence="1 2">
    <name type="scientific">Clonostachys rosea f. rosea IK726</name>
    <dbReference type="NCBI Taxonomy" id="1349383"/>
    <lineage>
        <taxon>Eukaryota</taxon>
        <taxon>Fungi</taxon>
        <taxon>Dikarya</taxon>
        <taxon>Ascomycota</taxon>
        <taxon>Pezizomycotina</taxon>
        <taxon>Sordariomycetes</taxon>
        <taxon>Hypocreomycetidae</taxon>
        <taxon>Hypocreales</taxon>
        <taxon>Bionectriaceae</taxon>
        <taxon>Clonostachys</taxon>
    </lineage>
</organism>